<comment type="caution">
    <text evidence="1">The sequence shown here is derived from an EMBL/GenBank/DDBJ whole genome shotgun (WGS) entry which is preliminary data.</text>
</comment>
<name>A0ABP8C791_9ACTN</name>
<dbReference type="Proteomes" id="UP001501710">
    <property type="component" value="Unassembled WGS sequence"/>
</dbReference>
<organism evidence="1 2">
    <name type="scientific">Actinomadura meridiana</name>
    <dbReference type="NCBI Taxonomy" id="559626"/>
    <lineage>
        <taxon>Bacteria</taxon>
        <taxon>Bacillati</taxon>
        <taxon>Actinomycetota</taxon>
        <taxon>Actinomycetes</taxon>
        <taxon>Streptosporangiales</taxon>
        <taxon>Thermomonosporaceae</taxon>
        <taxon>Actinomadura</taxon>
    </lineage>
</organism>
<sequence length="93" mass="10467">MGLEAPPELPQDGFEFVGRLFPESAWTFVRGRQVLHDLVGDRVSRFLREPSPRGQGCLLPRPLAAMLDSGALARISEADESRIYRERRESQGD</sequence>
<dbReference type="RefSeq" id="WP_344898973.1">
    <property type="nucleotide sequence ID" value="NZ_BAABAS010000011.1"/>
</dbReference>
<dbReference type="EMBL" id="BAABAS010000011">
    <property type="protein sequence ID" value="GAA4234959.1"/>
    <property type="molecule type" value="Genomic_DNA"/>
</dbReference>
<protein>
    <submittedName>
        <fullName evidence="1">Uncharacterized protein</fullName>
    </submittedName>
</protein>
<evidence type="ECO:0000313" key="1">
    <source>
        <dbReference type="EMBL" id="GAA4234959.1"/>
    </source>
</evidence>
<evidence type="ECO:0000313" key="2">
    <source>
        <dbReference type="Proteomes" id="UP001501710"/>
    </source>
</evidence>
<proteinExistence type="predicted"/>
<gene>
    <name evidence="1" type="ORF">GCM10022254_41080</name>
</gene>
<accession>A0ABP8C791</accession>
<keyword evidence="2" id="KW-1185">Reference proteome</keyword>
<reference evidence="2" key="1">
    <citation type="journal article" date="2019" name="Int. J. Syst. Evol. Microbiol.">
        <title>The Global Catalogue of Microorganisms (GCM) 10K type strain sequencing project: providing services to taxonomists for standard genome sequencing and annotation.</title>
        <authorList>
            <consortium name="The Broad Institute Genomics Platform"/>
            <consortium name="The Broad Institute Genome Sequencing Center for Infectious Disease"/>
            <person name="Wu L."/>
            <person name="Ma J."/>
        </authorList>
    </citation>
    <scope>NUCLEOTIDE SEQUENCE [LARGE SCALE GENOMIC DNA]</scope>
    <source>
        <strain evidence="2">JCM 17440</strain>
    </source>
</reference>